<dbReference type="GO" id="GO:0020037">
    <property type="term" value="F:heme binding"/>
    <property type="evidence" value="ECO:0007669"/>
    <property type="project" value="TreeGrafter"/>
</dbReference>
<keyword evidence="10" id="KW-0408">Iron</keyword>
<evidence type="ECO:0000256" key="10">
    <source>
        <dbReference type="ARBA" id="ARBA00023004"/>
    </source>
</evidence>
<comment type="cofactor">
    <cofactor evidence="1">
        <name>heme b</name>
        <dbReference type="ChEBI" id="CHEBI:60344"/>
    </cofactor>
</comment>
<dbReference type="PANTHER" id="PTHR30529:SF1">
    <property type="entry name" value="CYTOCHROME B561 HOMOLOG 2"/>
    <property type="match status" value="1"/>
</dbReference>
<keyword evidence="4" id="KW-1003">Cell membrane</keyword>
<evidence type="ECO:0000256" key="6">
    <source>
        <dbReference type="ARBA" id="ARBA00022692"/>
    </source>
</evidence>
<dbReference type="InterPro" id="IPR011577">
    <property type="entry name" value="Cyt_b561_bac/Ni-Hgenase"/>
</dbReference>
<dbReference type="OrthoDB" id="9793784at2"/>
<keyword evidence="11 13" id="KW-0472">Membrane</keyword>
<evidence type="ECO:0000256" key="13">
    <source>
        <dbReference type="SAM" id="Phobius"/>
    </source>
</evidence>
<evidence type="ECO:0000256" key="9">
    <source>
        <dbReference type="ARBA" id="ARBA00022989"/>
    </source>
</evidence>
<dbReference type="Gene3D" id="1.20.950.20">
    <property type="entry name" value="Transmembrane di-heme cytochromes, Chain C"/>
    <property type="match status" value="1"/>
</dbReference>
<comment type="similarity">
    <text evidence="12">Belongs to the cytochrome b561 family.</text>
</comment>
<evidence type="ECO:0000256" key="5">
    <source>
        <dbReference type="ARBA" id="ARBA00022617"/>
    </source>
</evidence>
<feature type="transmembrane region" description="Helical" evidence="13">
    <location>
        <begin position="54"/>
        <end position="72"/>
    </location>
</feature>
<dbReference type="Pfam" id="PF01292">
    <property type="entry name" value="Ni_hydr_CYTB"/>
    <property type="match status" value="1"/>
</dbReference>
<dbReference type="PANTHER" id="PTHR30529">
    <property type="entry name" value="CYTOCHROME B561"/>
    <property type="match status" value="1"/>
</dbReference>
<evidence type="ECO:0000256" key="8">
    <source>
        <dbReference type="ARBA" id="ARBA00022982"/>
    </source>
</evidence>
<name>A0A2T1K7K3_9GAMM</name>
<evidence type="ECO:0000256" key="7">
    <source>
        <dbReference type="ARBA" id="ARBA00022723"/>
    </source>
</evidence>
<feature type="transmembrane region" description="Helical" evidence="13">
    <location>
        <begin position="12"/>
        <end position="34"/>
    </location>
</feature>
<keyword evidence="16" id="KW-1185">Reference proteome</keyword>
<protein>
    <submittedName>
        <fullName evidence="15">Cytochrome B</fullName>
    </submittedName>
</protein>
<keyword evidence="6 13" id="KW-0812">Transmembrane</keyword>
<evidence type="ECO:0000313" key="16">
    <source>
        <dbReference type="Proteomes" id="UP000239866"/>
    </source>
</evidence>
<evidence type="ECO:0000256" key="3">
    <source>
        <dbReference type="ARBA" id="ARBA00022448"/>
    </source>
</evidence>
<dbReference type="EMBL" id="PXNP01000085">
    <property type="protein sequence ID" value="PSF06045.1"/>
    <property type="molecule type" value="Genomic_DNA"/>
</dbReference>
<comment type="subcellular location">
    <subcellularLocation>
        <location evidence="2">Cell membrane</location>
        <topology evidence="2">Multi-pass membrane protein</topology>
    </subcellularLocation>
</comment>
<dbReference type="InterPro" id="IPR052168">
    <property type="entry name" value="Cytochrome_b561_oxidase"/>
</dbReference>
<evidence type="ECO:0000313" key="15">
    <source>
        <dbReference type="EMBL" id="PSF06045.1"/>
    </source>
</evidence>
<proteinExistence type="inferred from homology"/>
<dbReference type="GO" id="GO:0009055">
    <property type="term" value="F:electron transfer activity"/>
    <property type="evidence" value="ECO:0007669"/>
    <property type="project" value="InterPro"/>
</dbReference>
<dbReference type="RefSeq" id="WP_106762928.1">
    <property type="nucleotide sequence ID" value="NZ_PXNP01000085.1"/>
</dbReference>
<feature type="transmembrane region" description="Helical" evidence="13">
    <location>
        <begin position="147"/>
        <end position="168"/>
    </location>
</feature>
<evidence type="ECO:0000256" key="2">
    <source>
        <dbReference type="ARBA" id="ARBA00004651"/>
    </source>
</evidence>
<keyword evidence="3" id="KW-0813">Transport</keyword>
<evidence type="ECO:0000256" key="11">
    <source>
        <dbReference type="ARBA" id="ARBA00023136"/>
    </source>
</evidence>
<dbReference type="InterPro" id="IPR016174">
    <property type="entry name" value="Di-haem_cyt_TM"/>
</dbReference>
<keyword evidence="9 13" id="KW-1133">Transmembrane helix</keyword>
<dbReference type="GO" id="GO:0005886">
    <property type="term" value="C:plasma membrane"/>
    <property type="evidence" value="ECO:0007669"/>
    <property type="project" value="UniProtKB-SubCell"/>
</dbReference>
<feature type="domain" description="Cytochrome b561 bacterial/Ni-hydrogenase" evidence="14">
    <location>
        <begin position="10"/>
        <end position="180"/>
    </location>
</feature>
<evidence type="ECO:0000256" key="1">
    <source>
        <dbReference type="ARBA" id="ARBA00001970"/>
    </source>
</evidence>
<reference evidence="15 16" key="1">
    <citation type="submission" date="2018-03" db="EMBL/GenBank/DDBJ databases">
        <title>Marinobacter brunus sp. nov., a marine bacterium of Gamma-proteobacteria isolated from the surface seawater of the South China Sea.</title>
        <authorList>
            <person name="Cheng H."/>
            <person name="Wu Y.-H."/>
            <person name="Xamxidin M."/>
            <person name="Xu X.-W."/>
        </authorList>
    </citation>
    <scope>NUCLEOTIDE SEQUENCE [LARGE SCALE GENOMIC DNA]</scope>
    <source>
        <strain evidence="15 16">NH169-3</strain>
    </source>
</reference>
<keyword evidence="8" id="KW-0249">Electron transport</keyword>
<dbReference type="AlphaFoldDB" id="A0A2T1K7K3"/>
<gene>
    <name evidence="15" type="ORF">C7H09_11945</name>
</gene>
<evidence type="ECO:0000256" key="4">
    <source>
        <dbReference type="ARBA" id="ARBA00022475"/>
    </source>
</evidence>
<comment type="caution">
    <text evidence="15">The sequence shown here is derived from an EMBL/GenBank/DDBJ whole genome shotgun (WGS) entry which is preliminary data.</text>
</comment>
<dbReference type="GO" id="GO:0022904">
    <property type="term" value="P:respiratory electron transport chain"/>
    <property type="evidence" value="ECO:0007669"/>
    <property type="project" value="InterPro"/>
</dbReference>
<keyword evidence="5" id="KW-0349">Heme</keyword>
<evidence type="ECO:0000256" key="12">
    <source>
        <dbReference type="ARBA" id="ARBA00037975"/>
    </source>
</evidence>
<evidence type="ECO:0000259" key="14">
    <source>
        <dbReference type="Pfam" id="PF01292"/>
    </source>
</evidence>
<accession>A0A2T1K7K3</accession>
<dbReference type="GO" id="GO:0046872">
    <property type="term" value="F:metal ion binding"/>
    <property type="evidence" value="ECO:0007669"/>
    <property type="project" value="UniProtKB-KW"/>
</dbReference>
<keyword evidence="7" id="KW-0479">Metal-binding</keyword>
<dbReference type="SUPFAM" id="SSF81342">
    <property type="entry name" value="Transmembrane di-heme cytochromes"/>
    <property type="match status" value="1"/>
</dbReference>
<organism evidence="15 16">
    <name type="scientific">Marinobacter fuscus</name>
    <dbReference type="NCBI Taxonomy" id="2109942"/>
    <lineage>
        <taxon>Bacteria</taxon>
        <taxon>Pseudomonadati</taxon>
        <taxon>Pseudomonadota</taxon>
        <taxon>Gammaproteobacteria</taxon>
        <taxon>Pseudomonadales</taxon>
        <taxon>Marinobacteraceae</taxon>
        <taxon>Marinobacter</taxon>
    </lineage>
</organism>
<dbReference type="Proteomes" id="UP000239866">
    <property type="component" value="Unassembled WGS sequence"/>
</dbReference>
<sequence>MSARNSEVTYGWVAILLHWTVAVAIVGLFVLGFWMVDLSYYDPWYRQGPDIHRSVGIILFLVMLFRIGWRVVSPAPRPLANHRRWEILAAHAAHWLLYLLIFVAMVSGYLISTADGSSIHVFGVFEVPSVTGQIKGMEDTAGLVHYWSTWALVVLAGIHALGALKHHLIDRDKTLRRMIGLS</sequence>
<feature type="transmembrane region" description="Helical" evidence="13">
    <location>
        <begin position="92"/>
        <end position="111"/>
    </location>
</feature>